<dbReference type="InterPro" id="IPR043502">
    <property type="entry name" value="DNA/RNA_pol_sf"/>
</dbReference>
<name>A0A9W7TFB2_TRIRA</name>
<keyword evidence="3" id="KW-1185">Reference proteome</keyword>
<feature type="domain" description="Reverse transcriptase" evidence="1">
    <location>
        <begin position="527"/>
        <end position="797"/>
    </location>
</feature>
<protein>
    <submittedName>
        <fullName evidence="2">Pol-like protein</fullName>
    </submittedName>
</protein>
<dbReference type="Proteomes" id="UP001059041">
    <property type="component" value="Linkage Group LG20"/>
</dbReference>
<gene>
    <name evidence="2" type="ORF">IRJ41_006913</name>
</gene>
<dbReference type="PANTHER" id="PTHR19446">
    <property type="entry name" value="REVERSE TRANSCRIPTASES"/>
    <property type="match status" value="1"/>
</dbReference>
<accession>A0A9W7TFB2</accession>
<proteinExistence type="predicted"/>
<sequence length="1329" mass="151439">MRTVKKPKHMYSNRMFLFFRFFFSFLLFISMCEFNVATLNLNGARDMRKRAALFQVIYQKKIDIIMLQETHSDTSNAADWAVEWNGTTVLSHNTSLSAGVAILFTKGFSPHSLQVEEVIKGRLLKVRASFENSVFVFICVYSPTSAVERMLFLNTLCSVLQNVGDEEYLFLGGDFNCTESNLDRNHIEPHLPSRKRLIQLIKTHELSDIWRQRNGEHKQYSWSHVRGSLISLARLDRIYVFKYHYSVVKNCVITPSSLSDHSMVQCSVLVNFIKPKSAYWLLNTTLLGDSCFKKSFEFFWDEFRTTKKSFRTLQQWWDFGKVQTKVFCQQYSRNVTREVTIILNALETDILKLQELALLPGDQNGVESLLKNKKTQLADLLGNKAQGALVRSRFQSVNEMDVPSKFFFSLEKKNGQNRVIHGLLSESGTLLTDSADIRKRAVSFYENLYRNELGAEYDNDSDFFDNLPQVSEEVNGKISRPLTLGELHRALQGMNLGKAPGIDGLPVDFYKSFWSVIGEDLLEVLNDSLAGGLMPLSCRRAVLTLLPKRGDLTNIKCWRPVSLLCGDYKLFSKVLANRLAEVMDQVIHPDQTYCVPGRLIFDNVSLIRDLLDVSKMLNLDCGLISLDQEKAFDRVEHVYLWRVLEAFGFCKKFINQVKVLYSDVESILKVNGGLCAPFGARRGIRQGCPLSGMLYSLAIEPLLQQIRLKLHGIILPNCSSSFVLSAYADDIVVMVSRQNDVQILTELLRNFKVLSSANINWNKSEALLLGRWSNGKPKLPAGLQWGKEGFKYLGVFLGDEATVKKNWEGLIEKIEGRLKKWKYLFSKLSYRGRILVVNNLVASSLWHKFACVDPPLQLVAKIQAILVDFFWDKLHWVPQNVLFLPKEEGGQGLVHLQSRIAAFRLQFVQRLLGGPSNCSWRAVACQILRSFASLGLDKALFLMDPQKMNTSTLPVFYRNTFKVWSLFDVQRSEDSPSIFWLLEEPLIYGSRLDLMDSASFPGLSRLLLEHNIIILSQLLDIVGLNFKNEAALAQHLGVRSIRVAAQLLTSWKAVLNTTEIALLNDFCTGSCVPNSKDSFPCFYLSVNLEEVSSPFFENSKSLCVFSFFSSTGKSLYKACVLAFSKKGLNGKTDSPWRDVFNLDQSRKPEWRSLYKPPLTKRAGDLQWRILHGAVAVNAFISVLNPEVASLCPFCSVKETIFHAFMKCCRLEPLFVIVSDLFGSCNEMFSLETFILGFKYVRKKRFLCQLLNFVLGQAKLAIYVSRKKKIEQNVSQNLVVLFSNMVKSRVLVDFYYYKSVNDLATFECIWCCNEVLCYVSEGELFFTHTL</sequence>
<dbReference type="Pfam" id="PF03372">
    <property type="entry name" value="Exo_endo_phos"/>
    <property type="match status" value="1"/>
</dbReference>
<evidence type="ECO:0000259" key="1">
    <source>
        <dbReference type="PROSITE" id="PS50878"/>
    </source>
</evidence>
<dbReference type="CDD" id="cd09076">
    <property type="entry name" value="L1-EN"/>
    <property type="match status" value="1"/>
</dbReference>
<dbReference type="Gene3D" id="3.60.10.10">
    <property type="entry name" value="Endonuclease/exonuclease/phosphatase"/>
    <property type="match status" value="1"/>
</dbReference>
<dbReference type="SUPFAM" id="SSF56219">
    <property type="entry name" value="DNase I-like"/>
    <property type="match status" value="1"/>
</dbReference>
<dbReference type="CDD" id="cd01650">
    <property type="entry name" value="RT_nLTR_like"/>
    <property type="match status" value="1"/>
</dbReference>
<comment type="caution">
    <text evidence="2">The sequence shown here is derived from an EMBL/GenBank/DDBJ whole genome shotgun (WGS) entry which is preliminary data.</text>
</comment>
<organism evidence="2 3">
    <name type="scientific">Triplophysa rosa</name>
    <name type="common">Cave loach</name>
    <dbReference type="NCBI Taxonomy" id="992332"/>
    <lineage>
        <taxon>Eukaryota</taxon>
        <taxon>Metazoa</taxon>
        <taxon>Chordata</taxon>
        <taxon>Craniata</taxon>
        <taxon>Vertebrata</taxon>
        <taxon>Euteleostomi</taxon>
        <taxon>Actinopterygii</taxon>
        <taxon>Neopterygii</taxon>
        <taxon>Teleostei</taxon>
        <taxon>Ostariophysi</taxon>
        <taxon>Cypriniformes</taxon>
        <taxon>Nemacheilidae</taxon>
        <taxon>Triplophysa</taxon>
    </lineage>
</organism>
<dbReference type="PROSITE" id="PS50878">
    <property type="entry name" value="RT_POL"/>
    <property type="match status" value="1"/>
</dbReference>
<dbReference type="SUPFAM" id="SSF56672">
    <property type="entry name" value="DNA/RNA polymerases"/>
    <property type="match status" value="1"/>
</dbReference>
<dbReference type="InterPro" id="IPR000477">
    <property type="entry name" value="RT_dom"/>
</dbReference>
<dbReference type="GO" id="GO:0003824">
    <property type="term" value="F:catalytic activity"/>
    <property type="evidence" value="ECO:0007669"/>
    <property type="project" value="InterPro"/>
</dbReference>
<reference evidence="2" key="1">
    <citation type="submission" date="2021-02" db="EMBL/GenBank/DDBJ databases">
        <title>Comparative genomics reveals that relaxation of natural selection precedes convergent phenotypic evolution of cavefish.</title>
        <authorList>
            <person name="Peng Z."/>
        </authorList>
    </citation>
    <scope>NUCLEOTIDE SEQUENCE</scope>
    <source>
        <tissue evidence="2">Muscle</tissue>
    </source>
</reference>
<dbReference type="Pfam" id="PF00078">
    <property type="entry name" value="RVT_1"/>
    <property type="match status" value="1"/>
</dbReference>
<evidence type="ECO:0000313" key="2">
    <source>
        <dbReference type="EMBL" id="KAI7795022.1"/>
    </source>
</evidence>
<dbReference type="EMBL" id="JAFHDT010000020">
    <property type="protein sequence ID" value="KAI7795022.1"/>
    <property type="molecule type" value="Genomic_DNA"/>
</dbReference>
<evidence type="ECO:0000313" key="3">
    <source>
        <dbReference type="Proteomes" id="UP001059041"/>
    </source>
</evidence>
<dbReference type="InterPro" id="IPR005135">
    <property type="entry name" value="Endo/exonuclease/phosphatase"/>
</dbReference>
<dbReference type="InterPro" id="IPR036691">
    <property type="entry name" value="Endo/exonu/phosph_ase_sf"/>
</dbReference>